<keyword evidence="2" id="KW-0472">Membrane</keyword>
<feature type="region of interest" description="Disordered" evidence="1">
    <location>
        <begin position="197"/>
        <end position="217"/>
    </location>
</feature>
<organism evidence="4 5">
    <name type="scientific">Candidatus Nitrospira nitrificans</name>
    <dbReference type="NCBI Taxonomy" id="1742973"/>
    <lineage>
        <taxon>Bacteria</taxon>
        <taxon>Pseudomonadati</taxon>
        <taxon>Nitrospirota</taxon>
        <taxon>Nitrospiria</taxon>
        <taxon>Nitrospirales</taxon>
        <taxon>Nitrospiraceae</taxon>
        <taxon>Nitrospira</taxon>
    </lineage>
</organism>
<dbReference type="OrthoDB" id="9781139at2"/>
<name>A0A0S4LCS0_9BACT</name>
<evidence type="ECO:0000259" key="3">
    <source>
        <dbReference type="Pfam" id="PF13240"/>
    </source>
</evidence>
<feature type="transmembrane region" description="Helical" evidence="2">
    <location>
        <begin position="173"/>
        <end position="193"/>
    </location>
</feature>
<dbReference type="EMBL" id="CZPZ01000012">
    <property type="protein sequence ID" value="CUS35521.1"/>
    <property type="molecule type" value="Genomic_DNA"/>
</dbReference>
<keyword evidence="2" id="KW-0812">Transmembrane</keyword>
<dbReference type="Proteomes" id="UP000198736">
    <property type="component" value="Unassembled WGS sequence"/>
</dbReference>
<keyword evidence="2" id="KW-1133">Transmembrane helix</keyword>
<dbReference type="InterPro" id="IPR026870">
    <property type="entry name" value="Zinc_ribbon_dom"/>
</dbReference>
<feature type="transmembrane region" description="Helical" evidence="2">
    <location>
        <begin position="77"/>
        <end position="96"/>
    </location>
</feature>
<dbReference type="Pfam" id="PF10947">
    <property type="entry name" value="DUF2628"/>
    <property type="match status" value="1"/>
</dbReference>
<evidence type="ECO:0000313" key="5">
    <source>
        <dbReference type="Proteomes" id="UP000198736"/>
    </source>
</evidence>
<dbReference type="STRING" id="1742973.COMA2_20311"/>
<protein>
    <recommendedName>
        <fullName evidence="3">Zinc-ribbon domain-containing protein</fullName>
    </recommendedName>
</protein>
<feature type="domain" description="Zinc-ribbon" evidence="3">
    <location>
        <begin position="4"/>
        <end position="25"/>
    </location>
</feature>
<feature type="transmembrane region" description="Helical" evidence="2">
    <location>
        <begin position="120"/>
        <end position="140"/>
    </location>
</feature>
<reference evidence="5" key="1">
    <citation type="submission" date="2015-10" db="EMBL/GenBank/DDBJ databases">
        <authorList>
            <person name="Luecker S."/>
            <person name="Luecker S."/>
        </authorList>
    </citation>
    <scope>NUCLEOTIDE SEQUENCE [LARGE SCALE GENOMIC DNA]</scope>
</reference>
<proteinExistence type="predicted"/>
<dbReference type="AlphaFoldDB" id="A0A0S4LCS0"/>
<gene>
    <name evidence="4" type="ORF">COMA2_20311</name>
</gene>
<accession>A0A0S4LCS0</accession>
<sequence>MMMCGQCSQQNSDEARFCHQCGAKLAEAMTAAETASEVSTARPVVGEETLWRQFIGPNADHYLTVFKKFSSNGQPKFALSWNWPAFLYISFLWFLYRKMYLHAFVYAVGPMVSTYLTGDFSAGIVWSVMAGATANYLYFWHCREHIGEIKKAGRMDVAAQETALKESGGVQPYVIWVGVFFYIIFLATLTKMVQEGPPDVEQSPGRPAKQAVLLSQA</sequence>
<dbReference type="RefSeq" id="WP_090896961.1">
    <property type="nucleotide sequence ID" value="NZ_CZPZ01000012.1"/>
</dbReference>
<evidence type="ECO:0000313" key="4">
    <source>
        <dbReference type="EMBL" id="CUS35521.1"/>
    </source>
</evidence>
<evidence type="ECO:0000256" key="2">
    <source>
        <dbReference type="SAM" id="Phobius"/>
    </source>
</evidence>
<evidence type="ECO:0000256" key="1">
    <source>
        <dbReference type="SAM" id="MobiDB-lite"/>
    </source>
</evidence>
<keyword evidence="5" id="KW-1185">Reference proteome</keyword>
<dbReference type="Pfam" id="PF13240">
    <property type="entry name" value="Zn_Ribbon_1"/>
    <property type="match status" value="1"/>
</dbReference>
<dbReference type="InterPro" id="IPR024399">
    <property type="entry name" value="DUF2628"/>
</dbReference>